<feature type="region of interest" description="Disordered" evidence="1">
    <location>
        <begin position="1"/>
        <end position="23"/>
    </location>
</feature>
<dbReference type="RefSeq" id="WP_167839081.1">
    <property type="nucleotide sequence ID" value="NZ_CP047616.1"/>
</dbReference>
<proteinExistence type="predicted"/>
<organism evidence="2 3">
    <name type="scientific">Pseudolactococcus raffinolactis</name>
    <dbReference type="NCBI Taxonomy" id="1366"/>
    <lineage>
        <taxon>Bacteria</taxon>
        <taxon>Bacillati</taxon>
        <taxon>Bacillota</taxon>
        <taxon>Bacilli</taxon>
        <taxon>Lactobacillales</taxon>
        <taxon>Streptococcaceae</taxon>
        <taxon>Pseudolactococcus</taxon>
    </lineage>
</organism>
<name>A0A6H0UGT2_9LACT</name>
<dbReference type="Proteomes" id="UP000501945">
    <property type="component" value="Chromosome"/>
</dbReference>
<evidence type="ECO:0000313" key="2">
    <source>
        <dbReference type="EMBL" id="QIW54644.1"/>
    </source>
</evidence>
<accession>A0A6H0UGT2</accession>
<dbReference type="AlphaFoldDB" id="A0A6H0UGT2"/>
<dbReference type="EMBL" id="CP047616">
    <property type="protein sequence ID" value="QIW54644.1"/>
    <property type="molecule type" value="Genomic_DNA"/>
</dbReference>
<reference evidence="2 3" key="1">
    <citation type="submission" date="2019-12" db="EMBL/GenBank/DDBJ databases">
        <title>Whole genome sequences of Lactococcus raffinolactis strains isolated from sewage.</title>
        <authorList>
            <person name="Ybazeta G."/>
            <person name="Ross M."/>
            <person name="Brabant-Kirwan D."/>
            <person name="Saleh M."/>
            <person name="Dillon J.A."/>
            <person name="Splinter K."/>
            <person name="Nokhbeh R."/>
        </authorList>
    </citation>
    <scope>NUCLEOTIDE SEQUENCE [LARGE SCALE GENOMIC DNA]</scope>
    <source>
        <strain evidence="2 3">Lr_19_5</strain>
    </source>
</reference>
<protein>
    <submittedName>
        <fullName evidence="2">Uncharacterized protein</fullName>
    </submittedName>
</protein>
<sequence length="65" mass="7340">MAWTERSEGKATKMSRGSESEAKEIESLGIDLLFEYSTTIEHLKSISEDDFETLKDTIIKVDLVS</sequence>
<gene>
    <name evidence="2" type="ORF">GU336_11115</name>
</gene>
<evidence type="ECO:0000313" key="3">
    <source>
        <dbReference type="Proteomes" id="UP000501945"/>
    </source>
</evidence>
<evidence type="ECO:0000256" key="1">
    <source>
        <dbReference type="SAM" id="MobiDB-lite"/>
    </source>
</evidence>